<organism evidence="2 3">
    <name type="scientific">Rhizopus oryzae</name>
    <name type="common">Mucormycosis agent</name>
    <name type="synonym">Rhizopus arrhizus var. delemar</name>
    <dbReference type="NCBI Taxonomy" id="64495"/>
    <lineage>
        <taxon>Eukaryota</taxon>
        <taxon>Fungi</taxon>
        <taxon>Fungi incertae sedis</taxon>
        <taxon>Mucoromycota</taxon>
        <taxon>Mucoromycotina</taxon>
        <taxon>Mucoromycetes</taxon>
        <taxon>Mucorales</taxon>
        <taxon>Mucorineae</taxon>
        <taxon>Rhizopodaceae</taxon>
        <taxon>Rhizopus</taxon>
    </lineage>
</organism>
<dbReference type="Pfam" id="PF25907">
    <property type="entry name" value="DUF7962"/>
    <property type="match status" value="1"/>
</dbReference>
<sequence length="323" mass="36679">MTNNPTIILHWYSLSPFAQKARWALNFKKVEYKLVEIPVLEPRPERRPIDGGYRKTPILQIGNHTFCDSKAIFAELERRFPEPSFYPAGPQNEPTEAKVKSLARWLDSTFFMTVGSQIPVDVLDDAFLLDRQEFSGRPLEKQKIKFTAPYMRHTLKSEFELLQTIVAERSESGKRWALGTDQLSLLDLHVAMNTWFMSALIGSEWIQKEFPLLDGHLQKTLTAVNFEDADSKEKLVPEEAIEIAKKEKIELVESKHDGSLPIELGELVAVVPIDTGVIPSTGKLVSSTTSETVIEHQDETHKSIVYIHFPVNGFVVIPLQNKL</sequence>
<dbReference type="SUPFAM" id="SSF52833">
    <property type="entry name" value="Thioredoxin-like"/>
    <property type="match status" value="1"/>
</dbReference>
<dbReference type="EMBL" id="JAANQT010001740">
    <property type="protein sequence ID" value="KAG1304108.1"/>
    <property type="molecule type" value="Genomic_DNA"/>
</dbReference>
<dbReference type="InterPro" id="IPR036249">
    <property type="entry name" value="Thioredoxin-like_sf"/>
</dbReference>
<keyword evidence="3" id="KW-1185">Reference proteome</keyword>
<evidence type="ECO:0000259" key="1">
    <source>
        <dbReference type="PROSITE" id="PS50404"/>
    </source>
</evidence>
<name>A0A9P6X2U4_RHIOR</name>
<dbReference type="CDD" id="cd00570">
    <property type="entry name" value="GST_N_family"/>
    <property type="match status" value="1"/>
</dbReference>
<comment type="caution">
    <text evidence="2">The sequence shown here is derived from an EMBL/GenBank/DDBJ whole genome shotgun (WGS) entry which is preliminary data.</text>
</comment>
<dbReference type="Proteomes" id="UP000716291">
    <property type="component" value="Unassembled WGS sequence"/>
</dbReference>
<dbReference type="Pfam" id="PF13417">
    <property type="entry name" value="GST_N_3"/>
    <property type="match status" value="1"/>
</dbReference>
<accession>A0A9P6X2U4</accession>
<dbReference type="AlphaFoldDB" id="A0A9P6X2U4"/>
<dbReference type="InterPro" id="IPR058268">
    <property type="entry name" value="DUF7962"/>
</dbReference>
<evidence type="ECO:0000313" key="2">
    <source>
        <dbReference type="EMBL" id="KAG1304108.1"/>
    </source>
</evidence>
<feature type="domain" description="GST N-terminal" evidence="1">
    <location>
        <begin position="5"/>
        <end position="84"/>
    </location>
</feature>
<dbReference type="Gene3D" id="1.20.1050.10">
    <property type="match status" value="1"/>
</dbReference>
<dbReference type="InterPro" id="IPR004045">
    <property type="entry name" value="Glutathione_S-Trfase_N"/>
</dbReference>
<dbReference type="PROSITE" id="PS50404">
    <property type="entry name" value="GST_NTER"/>
    <property type="match status" value="1"/>
</dbReference>
<dbReference type="Gene3D" id="3.40.30.110">
    <property type="match status" value="1"/>
</dbReference>
<protein>
    <recommendedName>
        <fullName evidence="1">GST N-terminal domain-containing protein</fullName>
    </recommendedName>
</protein>
<gene>
    <name evidence="2" type="ORF">G6F64_009492</name>
</gene>
<dbReference type="OrthoDB" id="202840at2759"/>
<proteinExistence type="predicted"/>
<reference evidence="2" key="1">
    <citation type="journal article" date="2020" name="Microb. Genom.">
        <title>Genetic diversity of clinical and environmental Mucorales isolates obtained from an investigation of mucormycosis cases among solid organ transplant recipients.</title>
        <authorList>
            <person name="Nguyen M.H."/>
            <person name="Kaul D."/>
            <person name="Muto C."/>
            <person name="Cheng S.J."/>
            <person name="Richter R.A."/>
            <person name="Bruno V.M."/>
            <person name="Liu G."/>
            <person name="Beyhan S."/>
            <person name="Sundermann A.J."/>
            <person name="Mounaud S."/>
            <person name="Pasculle A.W."/>
            <person name="Nierman W.C."/>
            <person name="Driscoll E."/>
            <person name="Cumbie R."/>
            <person name="Clancy C.J."/>
            <person name="Dupont C.L."/>
        </authorList>
    </citation>
    <scope>NUCLEOTIDE SEQUENCE</scope>
    <source>
        <strain evidence="2">GL11</strain>
    </source>
</reference>
<evidence type="ECO:0000313" key="3">
    <source>
        <dbReference type="Proteomes" id="UP000716291"/>
    </source>
</evidence>